<feature type="compositionally biased region" description="Low complexity" evidence="1">
    <location>
        <begin position="227"/>
        <end position="238"/>
    </location>
</feature>
<evidence type="ECO:0000313" key="3">
    <source>
        <dbReference type="Proteomes" id="UP001050808"/>
    </source>
</evidence>
<evidence type="ECO:0008006" key="4">
    <source>
        <dbReference type="Google" id="ProtNLM"/>
    </source>
</evidence>
<protein>
    <recommendedName>
        <fullName evidence="4">DNA-binding protein</fullName>
    </recommendedName>
</protein>
<name>A0ABQ3QL34_9ACTN</name>
<dbReference type="EMBL" id="BNDY01000003">
    <property type="protein sequence ID" value="GHI37982.1"/>
    <property type="molecule type" value="Genomic_DNA"/>
</dbReference>
<organism evidence="2 3">
    <name type="scientific">Streptomyces violascens</name>
    <dbReference type="NCBI Taxonomy" id="67381"/>
    <lineage>
        <taxon>Bacteria</taxon>
        <taxon>Bacillati</taxon>
        <taxon>Actinomycetota</taxon>
        <taxon>Actinomycetes</taxon>
        <taxon>Kitasatosporales</taxon>
        <taxon>Streptomycetaceae</taxon>
        <taxon>Streptomyces</taxon>
    </lineage>
</organism>
<feature type="region of interest" description="Disordered" evidence="1">
    <location>
        <begin position="129"/>
        <end position="262"/>
    </location>
</feature>
<dbReference type="Proteomes" id="UP001050808">
    <property type="component" value="Unassembled WGS sequence"/>
</dbReference>
<reference evidence="2" key="1">
    <citation type="submission" date="2024-05" db="EMBL/GenBank/DDBJ databases">
        <title>Whole genome shotgun sequence of Streptomyces violascens NBRC 12920.</title>
        <authorList>
            <person name="Komaki H."/>
            <person name="Tamura T."/>
        </authorList>
    </citation>
    <scope>NUCLEOTIDE SEQUENCE</scope>
    <source>
        <strain evidence="2">NBRC 12920</strain>
    </source>
</reference>
<dbReference type="RefSeq" id="WP_189970435.1">
    <property type="nucleotide sequence ID" value="NZ_BMUA01000035.1"/>
</dbReference>
<feature type="compositionally biased region" description="Polar residues" evidence="1">
    <location>
        <begin position="175"/>
        <end position="187"/>
    </location>
</feature>
<comment type="caution">
    <text evidence="2">The sequence shown here is derived from an EMBL/GenBank/DDBJ whole genome shotgun (WGS) entry which is preliminary data.</text>
</comment>
<feature type="compositionally biased region" description="Low complexity" evidence="1">
    <location>
        <begin position="248"/>
        <end position="262"/>
    </location>
</feature>
<evidence type="ECO:0000256" key="1">
    <source>
        <dbReference type="SAM" id="MobiDB-lite"/>
    </source>
</evidence>
<feature type="compositionally biased region" description="Low complexity" evidence="1">
    <location>
        <begin position="197"/>
        <end position="219"/>
    </location>
</feature>
<sequence>MRKRASRPPRFVAVDNRAVDTIHSVLAVGLLTILARARDGDDVTVEGISKARREGREALSGAMRALVQDGYVVKLKIQLQDGIWNEDEGKWEIRAGGWITEFNADTIPFTREDVAEMLAETENARAIRVEPEWLDPRDEADTTPPAKLKNKARLVRKPQPKPGPEQPQHDRPTETRNSVATRQNRASPQVAPTDGFPAAGEPAAGEPAAGEPTAGNAAALYRKKTSLQDSLSSDSSSDTGVSGERETSAAPDSTASASPAVVGPDAAADAWVAARQRLGRPVPPAGPAAVRRNAVRAIEAGLALHDVIAAAADMAADDRFRDPAKHLEHWAPPVSAVPGPRKDGRVAGHPLPDCPDCYGSGWTEDLSDRCHCMLQPAVS</sequence>
<feature type="compositionally biased region" description="Basic and acidic residues" evidence="1">
    <location>
        <begin position="129"/>
        <end position="140"/>
    </location>
</feature>
<feature type="compositionally biased region" description="Basic residues" evidence="1">
    <location>
        <begin position="148"/>
        <end position="159"/>
    </location>
</feature>
<proteinExistence type="predicted"/>
<gene>
    <name evidence="2" type="ORF">Sviol_23900</name>
</gene>
<evidence type="ECO:0000313" key="2">
    <source>
        <dbReference type="EMBL" id="GHI37982.1"/>
    </source>
</evidence>
<keyword evidence="3" id="KW-1185">Reference proteome</keyword>
<accession>A0ABQ3QL34</accession>